<proteinExistence type="predicted"/>
<feature type="region of interest" description="Disordered" evidence="1">
    <location>
        <begin position="346"/>
        <end position="507"/>
    </location>
</feature>
<feature type="compositionally biased region" description="Low complexity" evidence="1">
    <location>
        <begin position="346"/>
        <end position="368"/>
    </location>
</feature>
<accession>A0ABU2L3E7</accession>
<reference evidence="3" key="1">
    <citation type="submission" date="2023-07" db="EMBL/GenBank/DDBJ databases">
        <title>30 novel species of actinomycetes from the DSMZ collection.</title>
        <authorList>
            <person name="Nouioui I."/>
        </authorList>
    </citation>
    <scope>NUCLEOTIDE SEQUENCE [LARGE SCALE GENOMIC DNA]</scope>
    <source>
        <strain evidence="3">DSM 44917</strain>
    </source>
</reference>
<evidence type="ECO:0000256" key="1">
    <source>
        <dbReference type="SAM" id="MobiDB-lite"/>
    </source>
</evidence>
<dbReference type="EMBL" id="JAVREN010000004">
    <property type="protein sequence ID" value="MDT0306092.1"/>
    <property type="molecule type" value="Genomic_DNA"/>
</dbReference>
<name>A0ABU2L3E7_9ACTN</name>
<gene>
    <name evidence="2" type="ORF">RM780_03825</name>
</gene>
<dbReference type="Proteomes" id="UP001183388">
    <property type="component" value="Unassembled WGS sequence"/>
</dbReference>
<protein>
    <submittedName>
        <fullName evidence="2">Uncharacterized protein</fullName>
    </submittedName>
</protein>
<sequence>MTTPEGARPGGAGLSPAPLAQAPLTIAARGGYAARLVRVGGEENWCPERWTLDGPEPYAVRLPAGQPEEADTQVRPLADGRVFIARHADGRYLLALLYPSGPETGELPLGAVECELLTVLPPAPDGARVYALAPRPDGSATALWLVCGGAFGPELVTVLAGGCSGGVWLDAAGRLLALDRADEAGRTRAVTVDVEHGGEPTELLRIAEDSNDRLLAADPDSGLLLVRSDAPGEERVGWGVLGSHRPVRFPEALHPGNGVRVAPFAMRPGQVLLPEACAVALRVTTAEGADWPAVWQPGTRELRHLPAPPGWLPGTGLLTADGWLLLPYETPATPCGLARLPVPDAPHAPAASTAPPPSATASGPAAHPDPGTGPDFSPTPAGDAPPAPGAHAHAAPAQGPTTPGASDAPQTAGAGTAAPAGAAPPGGASAPAGTGPVAGDERAAPGAHAAAGAQRPGRDSGPAPGTEPFPAGPAAGGRRTTPAAQPEGATAPTAGPGTDESQRARGR</sequence>
<organism evidence="2 3">
    <name type="scientific">Streptomyces boetiae</name>
    <dbReference type="NCBI Taxonomy" id="3075541"/>
    <lineage>
        <taxon>Bacteria</taxon>
        <taxon>Bacillati</taxon>
        <taxon>Actinomycetota</taxon>
        <taxon>Actinomycetes</taxon>
        <taxon>Kitasatosporales</taxon>
        <taxon>Streptomycetaceae</taxon>
        <taxon>Streptomyces</taxon>
    </lineage>
</organism>
<comment type="caution">
    <text evidence="2">The sequence shown here is derived from an EMBL/GenBank/DDBJ whole genome shotgun (WGS) entry which is preliminary data.</text>
</comment>
<dbReference type="RefSeq" id="WP_311629183.1">
    <property type="nucleotide sequence ID" value="NZ_JAVREN010000004.1"/>
</dbReference>
<keyword evidence="3" id="KW-1185">Reference proteome</keyword>
<evidence type="ECO:0000313" key="2">
    <source>
        <dbReference type="EMBL" id="MDT0306092.1"/>
    </source>
</evidence>
<evidence type="ECO:0000313" key="3">
    <source>
        <dbReference type="Proteomes" id="UP001183388"/>
    </source>
</evidence>
<feature type="compositionally biased region" description="Low complexity" evidence="1">
    <location>
        <begin position="389"/>
        <end position="453"/>
    </location>
</feature>